<proteinExistence type="predicted"/>
<organism evidence="3 4">
    <name type="scientific">Durusdinium trenchii</name>
    <dbReference type="NCBI Taxonomy" id="1381693"/>
    <lineage>
        <taxon>Eukaryota</taxon>
        <taxon>Sar</taxon>
        <taxon>Alveolata</taxon>
        <taxon>Dinophyceae</taxon>
        <taxon>Suessiales</taxon>
        <taxon>Symbiodiniaceae</taxon>
        <taxon>Durusdinium</taxon>
    </lineage>
</organism>
<evidence type="ECO:0000313" key="4">
    <source>
        <dbReference type="Proteomes" id="UP001642464"/>
    </source>
</evidence>
<evidence type="ECO:0000313" key="3">
    <source>
        <dbReference type="EMBL" id="CAK9022441.1"/>
    </source>
</evidence>
<comment type="caution">
    <text evidence="3">The sequence shown here is derived from an EMBL/GenBank/DDBJ whole genome shotgun (WGS) entry which is preliminary data.</text>
</comment>
<dbReference type="EMBL" id="CAXAMM010010125">
    <property type="protein sequence ID" value="CAK9022422.1"/>
    <property type="molecule type" value="Genomic_DNA"/>
</dbReference>
<reference evidence="3 4" key="1">
    <citation type="submission" date="2024-02" db="EMBL/GenBank/DDBJ databases">
        <authorList>
            <person name="Chen Y."/>
            <person name="Shah S."/>
            <person name="Dougan E. K."/>
            <person name="Thang M."/>
            <person name="Chan C."/>
        </authorList>
    </citation>
    <scope>NUCLEOTIDE SEQUENCE [LARGE SCALE GENOMIC DNA]</scope>
</reference>
<feature type="compositionally biased region" description="Basic and acidic residues" evidence="1">
    <location>
        <begin position="124"/>
        <end position="135"/>
    </location>
</feature>
<name>A0ABP0K6N8_9DINO</name>
<evidence type="ECO:0000256" key="1">
    <source>
        <dbReference type="SAM" id="MobiDB-lite"/>
    </source>
</evidence>
<gene>
    <name evidence="2" type="ORF">SCF082_LOCUS15781</name>
    <name evidence="3" type="ORF">SCF082_LOCUS15788</name>
</gene>
<accession>A0ABP0K6N8</accession>
<dbReference type="EMBL" id="CAXAMM010010136">
    <property type="protein sequence ID" value="CAK9022441.1"/>
    <property type="molecule type" value="Genomic_DNA"/>
</dbReference>
<feature type="region of interest" description="Disordered" evidence="1">
    <location>
        <begin position="113"/>
        <end position="139"/>
    </location>
</feature>
<keyword evidence="4" id="KW-1185">Reference proteome</keyword>
<dbReference type="Proteomes" id="UP001642464">
    <property type="component" value="Unassembled WGS sequence"/>
</dbReference>
<protein>
    <submittedName>
        <fullName evidence="3">4</fullName>
    </submittedName>
</protein>
<sequence length="152" mass="17289">MKRQGKLDRLAQDSFLIFLLNSRGALPDHSQRPPVPAKQRALQSLLEMKRSGELQLLAEEMDSAQKKFEAKAAQFREISAKMRRGMMNAMRNGELERLVGEMTEVLETQAESIRSRVRKGGMKSGERDSMDREEGMSTPSLDQFWVFGDVRG</sequence>
<evidence type="ECO:0000313" key="2">
    <source>
        <dbReference type="EMBL" id="CAK9022422.1"/>
    </source>
</evidence>